<keyword evidence="3" id="KW-1185">Reference proteome</keyword>
<dbReference type="GO" id="GO:0009055">
    <property type="term" value="F:electron transfer activity"/>
    <property type="evidence" value="ECO:0007669"/>
    <property type="project" value="InterPro"/>
</dbReference>
<dbReference type="GO" id="GO:0010181">
    <property type="term" value="F:FMN binding"/>
    <property type="evidence" value="ECO:0007669"/>
    <property type="project" value="InterPro"/>
</dbReference>
<feature type="domain" description="Flavodoxin-like" evidence="1">
    <location>
        <begin position="3"/>
        <end position="163"/>
    </location>
</feature>
<dbReference type="Pfam" id="PF00258">
    <property type="entry name" value="Flavodoxin_1"/>
    <property type="match status" value="1"/>
</dbReference>
<dbReference type="AlphaFoldDB" id="A0A346B257"/>
<dbReference type="RefSeq" id="WP_095629648.1">
    <property type="nucleotide sequence ID" value="NZ_CP029462.1"/>
</dbReference>
<dbReference type="Proteomes" id="UP000254337">
    <property type="component" value="Chromosome"/>
</dbReference>
<dbReference type="InterPro" id="IPR029039">
    <property type="entry name" value="Flavoprotein-like_sf"/>
</dbReference>
<dbReference type="InterPro" id="IPR008254">
    <property type="entry name" value="Flavodoxin/NO_synth"/>
</dbReference>
<dbReference type="EMBL" id="CP029462">
    <property type="protein sequence ID" value="AXL22200.1"/>
    <property type="molecule type" value="Genomic_DNA"/>
</dbReference>
<sequence length="163" mass="17327">MKAMVLYYSKTGHTQKMAEIIAQGMERVQGVQAKACSIDDLDEAWAAESKCIVLGSPIYFASVCADVKSWLEGPCKKCQLAGKLGGAFATMDYLHGGGDLGIRLILDHMMVHGMMTYSGGGSCGAPVIHLGPVALSKDLDGSRETFLTYGERMAAKAVELFGA</sequence>
<organism evidence="2 3">
    <name type="scientific">Megasphaera stantonii</name>
    <dbReference type="NCBI Taxonomy" id="2144175"/>
    <lineage>
        <taxon>Bacteria</taxon>
        <taxon>Bacillati</taxon>
        <taxon>Bacillota</taxon>
        <taxon>Negativicutes</taxon>
        <taxon>Veillonellales</taxon>
        <taxon>Veillonellaceae</taxon>
        <taxon>Megasphaera</taxon>
    </lineage>
</organism>
<dbReference type="GO" id="GO:0016651">
    <property type="term" value="F:oxidoreductase activity, acting on NAD(P)H"/>
    <property type="evidence" value="ECO:0007669"/>
    <property type="project" value="UniProtKB-ARBA"/>
</dbReference>
<evidence type="ECO:0000313" key="2">
    <source>
        <dbReference type="EMBL" id="AXL22200.1"/>
    </source>
</evidence>
<accession>A0A346B257</accession>
<dbReference type="KEGG" id="meg:DKB62_11865"/>
<dbReference type="InterPro" id="IPR001226">
    <property type="entry name" value="Flavodoxin_CS"/>
</dbReference>
<dbReference type="PROSITE" id="PS50902">
    <property type="entry name" value="FLAVODOXIN_LIKE"/>
    <property type="match status" value="1"/>
</dbReference>
<dbReference type="Gene3D" id="3.40.50.360">
    <property type="match status" value="1"/>
</dbReference>
<protein>
    <submittedName>
        <fullName evidence="2">Flavodoxin</fullName>
    </submittedName>
</protein>
<dbReference type="SUPFAM" id="SSF52218">
    <property type="entry name" value="Flavoproteins"/>
    <property type="match status" value="1"/>
</dbReference>
<evidence type="ECO:0000313" key="3">
    <source>
        <dbReference type="Proteomes" id="UP000254337"/>
    </source>
</evidence>
<name>A0A346B257_9FIRM</name>
<dbReference type="OrthoDB" id="9801479at2"/>
<gene>
    <name evidence="2" type="ORF">DKB62_11865</name>
</gene>
<proteinExistence type="predicted"/>
<dbReference type="PROSITE" id="PS00201">
    <property type="entry name" value="FLAVODOXIN"/>
    <property type="match status" value="1"/>
</dbReference>
<reference evidence="2 3" key="1">
    <citation type="submission" date="2018-05" db="EMBL/GenBank/DDBJ databases">
        <title>Complete genome sequence of Megasphaera sp. AJH120T, isolated from the ceca of a chicken.</title>
        <authorList>
            <person name="Maki J."/>
            <person name="Looft T."/>
        </authorList>
    </citation>
    <scope>NUCLEOTIDE SEQUENCE [LARGE SCALE GENOMIC DNA]</scope>
    <source>
        <strain evidence="2 3">AJH120</strain>
    </source>
</reference>
<evidence type="ECO:0000259" key="1">
    <source>
        <dbReference type="PROSITE" id="PS50902"/>
    </source>
</evidence>